<dbReference type="SUPFAM" id="SSF56436">
    <property type="entry name" value="C-type lectin-like"/>
    <property type="match status" value="1"/>
</dbReference>
<feature type="compositionally biased region" description="Low complexity" evidence="1">
    <location>
        <begin position="1"/>
        <end position="32"/>
    </location>
</feature>
<protein>
    <submittedName>
        <fullName evidence="3">Formylglycine-generating enzyme, required for sulfatase activity, contains SUMF1/FGE domain</fullName>
    </submittedName>
</protein>
<dbReference type="Gene3D" id="3.90.1580.10">
    <property type="entry name" value="paralog of FGE (formylglycine-generating enzyme)"/>
    <property type="match status" value="1"/>
</dbReference>
<evidence type="ECO:0000259" key="2">
    <source>
        <dbReference type="Pfam" id="PF03781"/>
    </source>
</evidence>
<dbReference type="STRING" id="117157.SAMN04489717_2841"/>
<dbReference type="EMBL" id="LT629732">
    <property type="protein sequence ID" value="SDS48440.1"/>
    <property type="molecule type" value="Genomic_DNA"/>
</dbReference>
<accession>A0A1H1SK87</accession>
<proteinExistence type="predicted"/>
<reference evidence="3 4" key="1">
    <citation type="submission" date="2016-10" db="EMBL/GenBank/DDBJ databases">
        <authorList>
            <person name="de Groot N.N."/>
        </authorList>
    </citation>
    <scope>NUCLEOTIDE SEQUENCE [LARGE SCALE GENOMIC DNA]</scope>
    <source>
        <strain evidence="3 4">DSM 22024</strain>
    </source>
</reference>
<dbReference type="InterPro" id="IPR005532">
    <property type="entry name" value="SUMF_dom"/>
</dbReference>
<gene>
    <name evidence="3" type="ORF">SAMN04489717_2841</name>
</gene>
<dbReference type="Proteomes" id="UP000198983">
    <property type="component" value="Chromosome I"/>
</dbReference>
<dbReference type="InterPro" id="IPR042095">
    <property type="entry name" value="SUMF_sf"/>
</dbReference>
<feature type="domain" description="Sulfatase-modifying factor enzyme-like" evidence="2">
    <location>
        <begin position="51"/>
        <end position="334"/>
    </location>
</feature>
<evidence type="ECO:0000256" key="1">
    <source>
        <dbReference type="SAM" id="MobiDB-lite"/>
    </source>
</evidence>
<dbReference type="Pfam" id="PF03781">
    <property type="entry name" value="FGE-sulfatase"/>
    <property type="match status" value="1"/>
</dbReference>
<dbReference type="GO" id="GO:0120147">
    <property type="term" value="F:formylglycine-generating oxidase activity"/>
    <property type="evidence" value="ECO:0007669"/>
    <property type="project" value="TreeGrafter"/>
</dbReference>
<dbReference type="PANTHER" id="PTHR23150:SF19">
    <property type="entry name" value="FORMYLGLYCINE-GENERATING ENZYME"/>
    <property type="match status" value="1"/>
</dbReference>
<feature type="region of interest" description="Disordered" evidence="1">
    <location>
        <begin position="1"/>
        <end position="43"/>
    </location>
</feature>
<dbReference type="InterPro" id="IPR051043">
    <property type="entry name" value="Sulfatase_Mod_Factor_Kinase"/>
</dbReference>
<dbReference type="PANTHER" id="PTHR23150">
    <property type="entry name" value="SULFATASE MODIFYING FACTOR 1, 2"/>
    <property type="match status" value="1"/>
</dbReference>
<sequence>MSSCCSPSAGHGPSSGHNPSPGHSSGHSPSAGTPFEVPFEVPRRDPREVARGMVSLPAGEFAMGGADEDAFPDDGEGPVRQVRVSAFRLDETAVTNRQFGAFVKATGYVTEAERFGWSFVFHLFVGPGRRAHVKDARVPGAPWWLAVEGATWRTPEGPGSDVRTRPQHPVVHVSWRDAGAYARWAGKRLPTEAEWEYAARGGLARARYAWGDELTPRGRWRCNIWQGRFPRVDTAEDGHTGTAPVKSYAPNGFGLYEVAGNVWEWCADWWSTSWHAQERPETRIDPAGPPEGDTRVMRGGSYLCHASYCNRYRVAARTSNTPDSSSGNLGFRCAADLP</sequence>
<evidence type="ECO:0000313" key="4">
    <source>
        <dbReference type="Proteomes" id="UP000198983"/>
    </source>
</evidence>
<dbReference type="AlphaFoldDB" id="A0A1H1SK87"/>
<organism evidence="3 4">
    <name type="scientific">Actinopolymorpha singaporensis</name>
    <dbReference type="NCBI Taxonomy" id="117157"/>
    <lineage>
        <taxon>Bacteria</taxon>
        <taxon>Bacillati</taxon>
        <taxon>Actinomycetota</taxon>
        <taxon>Actinomycetes</taxon>
        <taxon>Propionibacteriales</taxon>
        <taxon>Actinopolymorphaceae</taxon>
        <taxon>Actinopolymorpha</taxon>
    </lineage>
</organism>
<name>A0A1H1SK87_9ACTN</name>
<dbReference type="InterPro" id="IPR016187">
    <property type="entry name" value="CTDL_fold"/>
</dbReference>
<keyword evidence="4" id="KW-1185">Reference proteome</keyword>
<evidence type="ECO:0000313" key="3">
    <source>
        <dbReference type="EMBL" id="SDS48440.1"/>
    </source>
</evidence>